<feature type="region of interest" description="Disordered" evidence="8">
    <location>
        <begin position="800"/>
        <end position="923"/>
    </location>
</feature>
<feature type="region of interest" description="Disordered" evidence="8">
    <location>
        <begin position="1318"/>
        <end position="1390"/>
    </location>
</feature>
<feature type="repeat" description="ANK" evidence="7">
    <location>
        <begin position="361"/>
        <end position="393"/>
    </location>
</feature>
<proteinExistence type="predicted"/>
<evidence type="ECO:0000256" key="2">
    <source>
        <dbReference type="ARBA" id="ARBA00022692"/>
    </source>
</evidence>
<feature type="repeat" description="ANK" evidence="7">
    <location>
        <begin position="261"/>
        <end position="293"/>
    </location>
</feature>
<feature type="repeat" description="ANK" evidence="7">
    <location>
        <begin position="127"/>
        <end position="159"/>
    </location>
</feature>
<dbReference type="InterPro" id="IPR036770">
    <property type="entry name" value="Ankyrin_rpt-contain_sf"/>
</dbReference>
<evidence type="ECO:0000256" key="5">
    <source>
        <dbReference type="ARBA" id="ARBA00023043"/>
    </source>
</evidence>
<keyword evidence="4 9" id="KW-1133">Transmembrane helix</keyword>
<keyword evidence="11" id="KW-1185">Reference proteome</keyword>
<feature type="repeat" description="ANK" evidence="7">
    <location>
        <begin position="160"/>
        <end position="192"/>
    </location>
</feature>
<feature type="compositionally biased region" description="Basic and acidic residues" evidence="8">
    <location>
        <begin position="812"/>
        <end position="823"/>
    </location>
</feature>
<name>A0A395MJH4_9HYPO</name>
<dbReference type="PANTHER" id="PTHR24198">
    <property type="entry name" value="ANKYRIN REPEAT AND PROTEIN KINASE DOMAIN-CONTAINING PROTEIN"/>
    <property type="match status" value="1"/>
</dbReference>
<keyword evidence="3" id="KW-0677">Repeat</keyword>
<evidence type="ECO:0000313" key="10">
    <source>
        <dbReference type="EMBL" id="RFN47991.1"/>
    </source>
</evidence>
<evidence type="ECO:0000256" key="6">
    <source>
        <dbReference type="ARBA" id="ARBA00023136"/>
    </source>
</evidence>
<dbReference type="Gene3D" id="1.20.58.340">
    <property type="entry name" value="Magnesium transport protein CorA, transmembrane region"/>
    <property type="match status" value="1"/>
</dbReference>
<feature type="transmembrane region" description="Helical" evidence="9">
    <location>
        <begin position="1244"/>
        <end position="1267"/>
    </location>
</feature>
<feature type="repeat" description="ANK" evidence="7">
    <location>
        <begin position="94"/>
        <end position="126"/>
    </location>
</feature>
<feature type="repeat" description="ANK" evidence="7">
    <location>
        <begin position="193"/>
        <end position="226"/>
    </location>
</feature>
<feature type="compositionally biased region" description="Basic and acidic residues" evidence="8">
    <location>
        <begin position="841"/>
        <end position="855"/>
    </location>
</feature>
<evidence type="ECO:0000256" key="7">
    <source>
        <dbReference type="PROSITE-ProRule" id="PRU00023"/>
    </source>
</evidence>
<evidence type="ECO:0000256" key="9">
    <source>
        <dbReference type="SAM" id="Phobius"/>
    </source>
</evidence>
<comment type="caution">
    <text evidence="10">The sequence shown here is derived from an EMBL/GenBank/DDBJ whole genome shotgun (WGS) entry which is preliminary data.</text>
</comment>
<feature type="transmembrane region" description="Helical" evidence="9">
    <location>
        <begin position="1279"/>
        <end position="1301"/>
    </location>
</feature>
<gene>
    <name evidence="10" type="ORF">FIE12Z_7714</name>
</gene>
<keyword evidence="5 7" id="KW-0040">ANK repeat</keyword>
<dbReference type="GO" id="GO:0016020">
    <property type="term" value="C:membrane"/>
    <property type="evidence" value="ECO:0007669"/>
    <property type="project" value="UniProtKB-SubCell"/>
</dbReference>
<keyword evidence="2 9" id="KW-0812">Transmembrane</keyword>
<keyword evidence="6 9" id="KW-0472">Membrane</keyword>
<evidence type="ECO:0000313" key="11">
    <source>
        <dbReference type="Proteomes" id="UP000265631"/>
    </source>
</evidence>
<feature type="region of interest" description="Disordered" evidence="8">
    <location>
        <begin position="584"/>
        <end position="617"/>
    </location>
</feature>
<feature type="compositionally biased region" description="Basic and acidic residues" evidence="8">
    <location>
        <begin position="1323"/>
        <end position="1354"/>
    </location>
</feature>
<dbReference type="PROSITE" id="PS50297">
    <property type="entry name" value="ANK_REP_REGION"/>
    <property type="match status" value="8"/>
</dbReference>
<dbReference type="Proteomes" id="UP000265631">
    <property type="component" value="Unassembled WGS sequence"/>
</dbReference>
<organism evidence="10 11">
    <name type="scientific">Fusarium flagelliforme</name>
    <dbReference type="NCBI Taxonomy" id="2675880"/>
    <lineage>
        <taxon>Eukaryota</taxon>
        <taxon>Fungi</taxon>
        <taxon>Dikarya</taxon>
        <taxon>Ascomycota</taxon>
        <taxon>Pezizomycotina</taxon>
        <taxon>Sordariomycetes</taxon>
        <taxon>Hypocreomycetidae</taxon>
        <taxon>Hypocreales</taxon>
        <taxon>Nectriaceae</taxon>
        <taxon>Fusarium</taxon>
        <taxon>Fusarium incarnatum-equiseti species complex</taxon>
    </lineage>
</organism>
<comment type="subcellular location">
    <subcellularLocation>
        <location evidence="1">Membrane</location>
        <topology evidence="1">Multi-pass membrane protein</topology>
    </subcellularLocation>
</comment>
<dbReference type="PROSITE" id="PS50088">
    <property type="entry name" value="ANK_REPEAT"/>
    <property type="match status" value="8"/>
</dbReference>
<dbReference type="InterPro" id="IPR002110">
    <property type="entry name" value="Ankyrin_rpt"/>
</dbReference>
<dbReference type="InterPro" id="IPR002523">
    <property type="entry name" value="MgTranspt_CorA/ZnTranspt_ZntB"/>
</dbReference>
<evidence type="ECO:0000256" key="1">
    <source>
        <dbReference type="ARBA" id="ARBA00004141"/>
    </source>
</evidence>
<evidence type="ECO:0000256" key="8">
    <source>
        <dbReference type="SAM" id="MobiDB-lite"/>
    </source>
</evidence>
<feature type="compositionally biased region" description="Basic and acidic residues" evidence="8">
    <location>
        <begin position="880"/>
        <end position="890"/>
    </location>
</feature>
<evidence type="ECO:0000256" key="3">
    <source>
        <dbReference type="ARBA" id="ARBA00022737"/>
    </source>
</evidence>
<accession>A0A395MJH4</accession>
<dbReference type="SMART" id="SM00248">
    <property type="entry name" value="ANK"/>
    <property type="match status" value="10"/>
</dbReference>
<dbReference type="EMBL" id="PXXK01000222">
    <property type="protein sequence ID" value="RFN47991.1"/>
    <property type="molecule type" value="Genomic_DNA"/>
</dbReference>
<dbReference type="SUPFAM" id="SSF48403">
    <property type="entry name" value="Ankyrin repeat"/>
    <property type="match status" value="1"/>
</dbReference>
<dbReference type="Pfam" id="PF13857">
    <property type="entry name" value="Ank_5"/>
    <property type="match status" value="1"/>
</dbReference>
<feature type="compositionally biased region" description="Polar residues" evidence="8">
    <location>
        <begin position="1376"/>
        <end position="1390"/>
    </location>
</feature>
<dbReference type="Gene3D" id="1.25.40.20">
    <property type="entry name" value="Ankyrin repeat-containing domain"/>
    <property type="match status" value="3"/>
</dbReference>
<feature type="region of interest" description="Disordered" evidence="8">
    <location>
        <begin position="1"/>
        <end position="22"/>
    </location>
</feature>
<dbReference type="Pfam" id="PF00023">
    <property type="entry name" value="Ank"/>
    <property type="match status" value="1"/>
</dbReference>
<dbReference type="GO" id="GO:0046873">
    <property type="term" value="F:metal ion transmembrane transporter activity"/>
    <property type="evidence" value="ECO:0007669"/>
    <property type="project" value="InterPro"/>
</dbReference>
<feature type="repeat" description="ANK" evidence="7">
    <location>
        <begin position="294"/>
        <end position="326"/>
    </location>
</feature>
<evidence type="ECO:0000256" key="4">
    <source>
        <dbReference type="ARBA" id="ARBA00022989"/>
    </source>
</evidence>
<reference evidence="10 11" key="1">
    <citation type="journal article" date="2018" name="PLoS Pathog.">
        <title>Evolution of structural diversity of trichothecenes, a family of toxins produced by plant pathogenic and entomopathogenic fungi.</title>
        <authorList>
            <person name="Proctor R.H."/>
            <person name="McCormick S.P."/>
            <person name="Kim H.S."/>
            <person name="Cardoza R.E."/>
            <person name="Stanley A.M."/>
            <person name="Lindo L."/>
            <person name="Kelly A."/>
            <person name="Brown D.W."/>
            <person name="Lee T."/>
            <person name="Vaughan M.M."/>
            <person name="Alexander N.J."/>
            <person name="Busman M."/>
            <person name="Gutierrez S."/>
        </authorList>
    </citation>
    <scope>NUCLEOTIDE SEQUENCE [LARGE SCALE GENOMIC DNA]</scope>
    <source>
        <strain evidence="10 11">NRRL 13405</strain>
    </source>
</reference>
<dbReference type="STRING" id="2594813.A0A395MJH4"/>
<feature type="compositionally biased region" description="Basic and acidic residues" evidence="8">
    <location>
        <begin position="900"/>
        <end position="922"/>
    </location>
</feature>
<dbReference type="SUPFAM" id="SSF144083">
    <property type="entry name" value="Magnesium transport protein CorA, transmembrane region"/>
    <property type="match status" value="1"/>
</dbReference>
<feature type="compositionally biased region" description="Polar residues" evidence="8">
    <location>
        <begin position="869"/>
        <end position="879"/>
    </location>
</feature>
<dbReference type="InterPro" id="IPR045863">
    <property type="entry name" value="CorA_TM1_TM2"/>
</dbReference>
<dbReference type="PRINTS" id="PR01415">
    <property type="entry name" value="ANKYRIN"/>
</dbReference>
<feature type="region of interest" description="Disordered" evidence="8">
    <location>
        <begin position="1103"/>
        <end position="1132"/>
    </location>
</feature>
<sequence length="1390" mass="156153">MSEEIPIPVLQDTESGEAKTAGPLRHAEYVASNLGIERAEENISADRIRRDELIFHRIVVEMAMESQIARGVALHKLRTYLLKDNSNVDAKSEHNETALQLAVINGIDEAIPELIKYGADVHVETEGKTQSLHLAASEGYRAIVELLLDNGADHGAQDDKGRTALYVASWLGYTDIVELLLSKGAKATVGDEDGWSPLHLAISGGYKTIFQHLLDSDKSNINQSDSKYGYVPLIAAATWGQTEMASELIKAGADLNFTDVDGWSPLHHAIWKGHGQVLSLLLKETVDPNIQNRDGCTALHFAMTYHNEAIIPELLAYGAKVDIRDNDDWTSLHFAARYSDAATASGLLNVKGEAIHHQDKGGLTPLHIASKRGNMGVLQLLLDRGAIVNVRGTDSSTALHLASDARVWYGHYESEEGDYEPDDSGNEDSSNLKHIQRGEVISLLMDHGADPHIKNDKEKTPMDLIMGHKDPTRFCGLLSHICRGKALKQNAQEHQAVRQLKLEDMLERQEFASLLSKLIRQSPRSDQAEDTLRLARYMVLDIIQSWSQPRLSHHLPSVIWLLLAASDRDRLLSDRCQAVLASLKKMNSQQTNRHPMKKPQKNLKADTSTPARHGKDQPIMNIAGLDLSSEQKNNPMEAYEESVPDSLRLVCDILRDPPYSQLHADDYSQYKEPKAGEGLDDILDNYDAIVVQLYKNRGQSGVIRRYRSVKEIIYGEGPTDVMRGAMRDLEAMRSKGLLPKDHVMNDGEEPRFRWIHLPATNIVWMKDLLKRITIEHGCGPEEYYELKSFFQDSWIQVPDGETPSRMMKPRAVIRDVNDARQINDSESEDTGERQAGNPFKDGTDTSSHDLEGREDTTEEEQKESRPGSVRSTNDNTAKVESTHSEQKQDPGSDGAQSEKGTNKPDGSEELPKVEEFQPEKSSSKIMPASALYMPYLCFSTHYRESTKPQAKPPGFENYHSLLRAYSSSVIHESPTLDEWYYNFYNEQYGPDLDSKANADRINRNEDQVVTKFLKELERADDEDHFTLLRVNQIWIWVVGNKWILSASSCSLDDNHDNLVEGVLDQLNKQAEYGGNRSQPESADAMAKIIVDYCGRDETEIFNTLSRSAPDTSRGRQDTQGQEPHSLSRRRQSSLAFWKSTNKPWSEEAMRKSIEKAKKLFCDIKDVRDELNILKSAARFQRVVQRNLARGKRNLDISADYVENDIREMDEVASRIQSALNTTLSLQQSEIANEQAQISANQNKVLMTFTFATLLFLPLSFLSSLFALDADSFQKTPSWVFAVIFLVALAVSIIIYLGAWFVTNPSVRHSFSEFARRGLSGHSDSLKEPSGKDADERPKDERDHGSDNKKLDRGQRLSLSTDTPTVMRLRKSHEQKLNMSGGTSHDASWYA</sequence>
<dbReference type="Pfam" id="PF01544">
    <property type="entry name" value="CorA"/>
    <property type="match status" value="1"/>
</dbReference>
<feature type="repeat" description="ANK" evidence="7">
    <location>
        <begin position="228"/>
        <end position="260"/>
    </location>
</feature>
<protein>
    <submittedName>
        <fullName evidence="10">1-alkyl-2-acetylglycerophosphocholine esterase</fullName>
    </submittedName>
</protein>
<dbReference type="PANTHER" id="PTHR24198:SF165">
    <property type="entry name" value="ANKYRIN REPEAT-CONTAINING PROTEIN-RELATED"/>
    <property type="match status" value="1"/>
</dbReference>
<dbReference type="Pfam" id="PF12796">
    <property type="entry name" value="Ank_2"/>
    <property type="match status" value="2"/>
</dbReference>